<accession>A0A1K1UAB0</accession>
<reference evidence="2 3" key="1">
    <citation type="submission" date="2016-11" db="EMBL/GenBank/DDBJ databases">
        <authorList>
            <person name="Jaros S."/>
            <person name="Januszkiewicz K."/>
            <person name="Wedrychowicz H."/>
        </authorList>
    </citation>
    <scope>NUCLEOTIDE SEQUENCE [LARGE SCALE GENOMIC DNA]</scope>
    <source>
        <strain evidence="2 3">DSM 21637</strain>
    </source>
</reference>
<dbReference type="RefSeq" id="WP_177247025.1">
    <property type="nucleotide sequence ID" value="NZ_FPJW01000001.1"/>
</dbReference>
<proteinExistence type="predicted"/>
<sequence length="275" mass="32148">MARPMRYELPGALYHLTSKSCDAVLFKGDQDRLGWIGILRSVMSRYRWRCLAWCQLEQHYHLVVSPLTGLLTQGMSQLNGRYTRFFNHRHQRKGKLFAGRFQALLVDEDRFLLPLVHEVLTEPQRLGLVDSPHSWPWSSAAALLGQGDSVVPLDLEPLHRHPAVTAAPQEFWPLYLSQAQEQRLWDRVRHQLFLGDRQFVQRMQQRLPDMQSPDSRPSLQSFRQRWDYQEGMARAYLEGHYTLQQIAAFYQVHPSTVSRQVAAYEARHGLKDDHH</sequence>
<dbReference type="GO" id="GO:0004803">
    <property type="term" value="F:transposase activity"/>
    <property type="evidence" value="ECO:0007669"/>
    <property type="project" value="InterPro"/>
</dbReference>
<name>A0A1K1UAB0_9GAMM</name>
<feature type="domain" description="Transposase IS200-like" evidence="1">
    <location>
        <begin position="9"/>
        <end position="119"/>
    </location>
</feature>
<gene>
    <name evidence="2" type="ORF">SAMN02745752_00517</name>
</gene>
<dbReference type="SUPFAM" id="SSF143422">
    <property type="entry name" value="Transposase IS200-like"/>
    <property type="match status" value="1"/>
</dbReference>
<organism evidence="2 3">
    <name type="scientific">Marinospirillum alkaliphilum DSM 21637</name>
    <dbReference type="NCBI Taxonomy" id="1122209"/>
    <lineage>
        <taxon>Bacteria</taxon>
        <taxon>Pseudomonadati</taxon>
        <taxon>Pseudomonadota</taxon>
        <taxon>Gammaproteobacteria</taxon>
        <taxon>Oceanospirillales</taxon>
        <taxon>Oceanospirillaceae</taxon>
        <taxon>Marinospirillum</taxon>
    </lineage>
</organism>
<dbReference type="InterPro" id="IPR036515">
    <property type="entry name" value="Transposase_17_sf"/>
</dbReference>
<dbReference type="AlphaFoldDB" id="A0A1K1UAB0"/>
<dbReference type="GO" id="GO:0003677">
    <property type="term" value="F:DNA binding"/>
    <property type="evidence" value="ECO:0007669"/>
    <property type="project" value="InterPro"/>
</dbReference>
<dbReference type="EMBL" id="FPJW01000001">
    <property type="protein sequence ID" value="SFX09548.1"/>
    <property type="molecule type" value="Genomic_DNA"/>
</dbReference>
<evidence type="ECO:0000259" key="1">
    <source>
        <dbReference type="SMART" id="SM01321"/>
    </source>
</evidence>
<dbReference type="PANTHER" id="PTHR34322:SF2">
    <property type="entry name" value="TRANSPOSASE IS200-LIKE DOMAIN-CONTAINING PROTEIN"/>
    <property type="match status" value="1"/>
</dbReference>
<evidence type="ECO:0000313" key="2">
    <source>
        <dbReference type="EMBL" id="SFX09548.1"/>
    </source>
</evidence>
<dbReference type="STRING" id="1122209.SAMN02745752_00517"/>
<keyword evidence="3" id="KW-1185">Reference proteome</keyword>
<dbReference type="InterPro" id="IPR002686">
    <property type="entry name" value="Transposase_17"/>
</dbReference>
<dbReference type="SMART" id="SM01321">
    <property type="entry name" value="Y1_Tnp"/>
    <property type="match status" value="1"/>
</dbReference>
<dbReference type="Gene3D" id="3.30.70.1290">
    <property type="entry name" value="Transposase IS200-like"/>
    <property type="match status" value="1"/>
</dbReference>
<evidence type="ECO:0000313" key="3">
    <source>
        <dbReference type="Proteomes" id="UP000182350"/>
    </source>
</evidence>
<dbReference type="Proteomes" id="UP000182350">
    <property type="component" value="Unassembled WGS sequence"/>
</dbReference>
<dbReference type="GO" id="GO:0006313">
    <property type="term" value="P:DNA transposition"/>
    <property type="evidence" value="ECO:0007669"/>
    <property type="project" value="InterPro"/>
</dbReference>
<dbReference type="PANTHER" id="PTHR34322">
    <property type="entry name" value="TRANSPOSASE, Y1_TNP DOMAIN-CONTAINING"/>
    <property type="match status" value="1"/>
</dbReference>
<protein>
    <submittedName>
        <fullName evidence="2">REP element-mobilizing transposase RayT</fullName>
    </submittedName>
</protein>